<gene>
    <name evidence="14" type="primary">LOC101863551</name>
</gene>
<dbReference type="SFLD" id="SFLDG01180">
    <property type="entry name" value="SUF1"/>
    <property type="match status" value="1"/>
</dbReference>
<feature type="transmembrane region" description="Helical" evidence="10">
    <location>
        <begin position="278"/>
        <end position="299"/>
    </location>
</feature>
<feature type="region of interest" description="Disordered" evidence="9">
    <location>
        <begin position="310"/>
        <end position="344"/>
    </location>
</feature>
<dbReference type="RefSeq" id="XP_005088908.1">
    <property type="nucleotide sequence ID" value="XM_005088851.3"/>
</dbReference>
<comment type="subcellular location">
    <subcellularLocation>
        <location evidence="1 8">Mitochondrion outer membrane</location>
    </subcellularLocation>
</comment>
<keyword evidence="10" id="KW-1133">Transmembrane helix</keyword>
<evidence type="ECO:0000256" key="4">
    <source>
        <dbReference type="ARBA" id="ARBA00022787"/>
    </source>
</evidence>
<dbReference type="CDD" id="cd03212">
    <property type="entry name" value="GST_C_Metaxin1_3"/>
    <property type="match status" value="1"/>
</dbReference>
<evidence type="ECO:0000256" key="8">
    <source>
        <dbReference type="PIRNR" id="PIRNR038150"/>
    </source>
</evidence>
<proteinExistence type="inferred from homology"/>
<feature type="domain" description="Metaxin glutathione S-transferase" evidence="12">
    <location>
        <begin position="173"/>
        <end position="236"/>
    </location>
</feature>
<organism evidence="13 14">
    <name type="scientific">Aplysia californica</name>
    <name type="common">California sea hare</name>
    <dbReference type="NCBI Taxonomy" id="6500"/>
    <lineage>
        <taxon>Eukaryota</taxon>
        <taxon>Metazoa</taxon>
        <taxon>Spiralia</taxon>
        <taxon>Lophotrochozoa</taxon>
        <taxon>Mollusca</taxon>
        <taxon>Gastropoda</taxon>
        <taxon>Heterobranchia</taxon>
        <taxon>Euthyneura</taxon>
        <taxon>Tectipleura</taxon>
        <taxon>Aplysiida</taxon>
        <taxon>Aplysioidea</taxon>
        <taxon>Aplysiidae</taxon>
        <taxon>Aplysia</taxon>
    </lineage>
</organism>
<comment type="similarity">
    <text evidence="2 8">Belongs to the metaxin family.</text>
</comment>
<protein>
    <recommendedName>
        <fullName evidence="8">Metaxin</fullName>
    </recommendedName>
</protein>
<dbReference type="Pfam" id="PF10568">
    <property type="entry name" value="Tom37"/>
    <property type="match status" value="1"/>
</dbReference>
<evidence type="ECO:0000313" key="13">
    <source>
        <dbReference type="Proteomes" id="UP000694888"/>
    </source>
</evidence>
<evidence type="ECO:0000256" key="2">
    <source>
        <dbReference type="ARBA" id="ARBA00009170"/>
    </source>
</evidence>
<keyword evidence="6" id="KW-0496">Mitochondrion</keyword>
<dbReference type="PIRSF" id="PIRSF038150">
    <property type="entry name" value="Metaxin"/>
    <property type="match status" value="1"/>
</dbReference>
<keyword evidence="10" id="KW-0812">Transmembrane</keyword>
<dbReference type="InterPro" id="IPR017410">
    <property type="entry name" value="Metaxin1/3"/>
</dbReference>
<keyword evidence="3" id="KW-0813">Transport</keyword>
<dbReference type="InterPro" id="IPR033468">
    <property type="entry name" value="Metaxin_GST"/>
</dbReference>
<keyword evidence="7 10" id="KW-0472">Membrane</keyword>
<evidence type="ECO:0000259" key="12">
    <source>
        <dbReference type="Pfam" id="PF17171"/>
    </source>
</evidence>
<evidence type="ECO:0000256" key="1">
    <source>
        <dbReference type="ARBA" id="ARBA00004294"/>
    </source>
</evidence>
<dbReference type="InterPro" id="IPR050931">
    <property type="entry name" value="Mito_Protein_Transport_Metaxin"/>
</dbReference>
<dbReference type="InterPro" id="IPR040079">
    <property type="entry name" value="Glutathione_S-Trfase"/>
</dbReference>
<sequence>MAVEKMKLDVWNGDWGLPSIDPHCLAVLAYCKFSGVPIEVTQTGNPWRSPTGTLPVLRNQDVVCTKVTDIFSYLRKEHWGSDFELSTKQSADVIAFSAMLEEKLLPALLHLWWMDDKTFVDVTRPWYSRVIPFPLNFFLPRRTQKKAEMRVTLTKGNEFITDVETEAKVYREAKECLNILSYKLGTKNYMFGNLPSSLDALVFGYLAPLLKAPLPNNQLQNHLKQCDNLVAMCNEILTSFFPANVKVYEEQMRKEEAEKKSSGSNVDHAEFPNRRRNMILAAIFALTAMVGYALSSGMIEVQVFDEEKPKGLKSVNSSKKSSGGGAAFEKSNPMFEGHREPGGE</sequence>
<dbReference type="CDD" id="cd03078">
    <property type="entry name" value="GST_N_Metaxin1_like"/>
    <property type="match status" value="1"/>
</dbReference>
<feature type="domain" description="Mitochondrial outer membrane transport complex Sam37/metaxin N-terminal" evidence="11">
    <location>
        <begin position="24"/>
        <end position="143"/>
    </location>
</feature>
<evidence type="ECO:0000259" key="11">
    <source>
        <dbReference type="Pfam" id="PF10568"/>
    </source>
</evidence>
<evidence type="ECO:0000256" key="9">
    <source>
        <dbReference type="SAM" id="MobiDB-lite"/>
    </source>
</evidence>
<dbReference type="Pfam" id="PF17171">
    <property type="entry name" value="GST_C_6"/>
    <property type="match status" value="1"/>
</dbReference>
<keyword evidence="5" id="KW-0653">Protein transport</keyword>
<dbReference type="PANTHER" id="PTHR12289">
    <property type="entry name" value="METAXIN RELATED"/>
    <property type="match status" value="1"/>
</dbReference>
<dbReference type="GeneID" id="101863551"/>
<evidence type="ECO:0000256" key="3">
    <source>
        <dbReference type="ARBA" id="ARBA00022448"/>
    </source>
</evidence>
<evidence type="ECO:0000313" key="14">
    <source>
        <dbReference type="RefSeq" id="XP_005088908.1"/>
    </source>
</evidence>
<name>A0ABM0JA26_APLCA</name>
<dbReference type="InterPro" id="IPR019564">
    <property type="entry name" value="Sam37/metaxin_N"/>
</dbReference>
<dbReference type="PANTHER" id="PTHR12289:SF41">
    <property type="entry name" value="FAILED AXON CONNECTIONS-RELATED"/>
    <property type="match status" value="1"/>
</dbReference>
<evidence type="ECO:0000256" key="7">
    <source>
        <dbReference type="ARBA" id="ARBA00023136"/>
    </source>
</evidence>
<keyword evidence="4 8" id="KW-1000">Mitochondrion outer membrane</keyword>
<feature type="compositionally biased region" description="Low complexity" evidence="9">
    <location>
        <begin position="312"/>
        <end position="321"/>
    </location>
</feature>
<reference evidence="14" key="1">
    <citation type="submission" date="2025-08" db="UniProtKB">
        <authorList>
            <consortium name="RefSeq"/>
        </authorList>
    </citation>
    <scope>IDENTIFICATION</scope>
</reference>
<dbReference type="InterPro" id="IPR036282">
    <property type="entry name" value="Glutathione-S-Trfase_C_sf"/>
</dbReference>
<evidence type="ECO:0000256" key="10">
    <source>
        <dbReference type="SAM" id="Phobius"/>
    </source>
</evidence>
<dbReference type="SUPFAM" id="SSF47616">
    <property type="entry name" value="GST C-terminal domain-like"/>
    <property type="match status" value="1"/>
</dbReference>
<evidence type="ECO:0000256" key="6">
    <source>
        <dbReference type="ARBA" id="ARBA00023128"/>
    </source>
</evidence>
<evidence type="ECO:0000256" key="5">
    <source>
        <dbReference type="ARBA" id="ARBA00022927"/>
    </source>
</evidence>
<dbReference type="Proteomes" id="UP000694888">
    <property type="component" value="Unplaced"/>
</dbReference>
<dbReference type="SFLD" id="SFLDS00019">
    <property type="entry name" value="Glutathione_Transferase_(cytos"/>
    <property type="match status" value="1"/>
</dbReference>
<keyword evidence="13" id="KW-1185">Reference proteome</keyword>
<accession>A0ABM0JA26</accession>